<dbReference type="AlphaFoldDB" id="W3XG33"/>
<dbReference type="InterPro" id="IPR001766">
    <property type="entry name" value="Fork_head_dom"/>
</dbReference>
<feature type="region of interest" description="Disordered" evidence="6">
    <location>
        <begin position="1"/>
        <end position="115"/>
    </location>
</feature>
<sequence>MQLTFCDGLPVDHASPDATSNDPEQICTTQSPKITRDYPNPDTGFPPSPSLDIAETAQLPSKQSLHFPPSAITTAPQTHTPLVIHPSSSPYQGMPMWPTPPPTSDDEFDEYTYRSSPTSASFGLHATAALSPPSLVHSPRSWSPAGSQQFPYQEAAWKTPDFTPPYGLHMGTQLQMEDAFNQPLVASPFADDSYLSRTMEPEPMTPSVPSMTPDPADSAMSDHSLSPGPNDDLDNSYTHNDEGTPPPGSNGQEEDADLDADEANRPDEPYAQLIFRAFMSREDHAMTLQEIYQWFRENTDRAVPEHKGWQNSIRHNLSMNGAFVKRDRRETPDGPVTDAGTPRRSTEWILQDWAVRDGVQSTTRYRPRNNPGRRSTGAHRSNRGHHVSARATSGRRGGITASRTRLAASRRTALRGYGGGVFASRIPRNDFQRQQNFYGRAPSMDFGQAARSDPATPPEVPAGELLFTNTMQGPPPMGSVTSHGYFFGHGEPQHQQIHSPIPHSHTGVNPYRLEDVTGVYEAPTIQNAGVQVEASHMGQLSASFGNLFTEDMGESTQGSAMGVGNMNYGWGDGSQFQS</sequence>
<evidence type="ECO:0000313" key="8">
    <source>
        <dbReference type="EMBL" id="ETS85058.1"/>
    </source>
</evidence>
<keyword evidence="4 5" id="KW-0539">Nucleus</keyword>
<keyword evidence="9" id="KW-1185">Reference proteome</keyword>
<evidence type="ECO:0000256" key="2">
    <source>
        <dbReference type="ARBA" id="ARBA00023125"/>
    </source>
</evidence>
<dbReference type="OrthoDB" id="5954824at2759"/>
<protein>
    <recommendedName>
        <fullName evidence="7">Fork-head domain-containing protein</fullName>
    </recommendedName>
</protein>
<dbReference type="eggNOG" id="KOG2294">
    <property type="taxonomic scope" value="Eukaryota"/>
</dbReference>
<dbReference type="InParanoid" id="W3XG33"/>
<dbReference type="GO" id="GO:0000978">
    <property type="term" value="F:RNA polymerase II cis-regulatory region sequence-specific DNA binding"/>
    <property type="evidence" value="ECO:0007669"/>
    <property type="project" value="TreeGrafter"/>
</dbReference>
<feature type="compositionally biased region" description="Polar residues" evidence="6">
    <location>
        <begin position="71"/>
        <end position="91"/>
    </location>
</feature>
<dbReference type="GO" id="GO:0000981">
    <property type="term" value="F:DNA-binding transcription factor activity, RNA polymerase II-specific"/>
    <property type="evidence" value="ECO:0007669"/>
    <property type="project" value="TreeGrafter"/>
</dbReference>
<feature type="region of interest" description="Disordered" evidence="6">
    <location>
        <begin position="360"/>
        <end position="406"/>
    </location>
</feature>
<evidence type="ECO:0000259" key="7">
    <source>
        <dbReference type="PROSITE" id="PS50039"/>
    </source>
</evidence>
<dbReference type="STRING" id="1229662.W3XG33"/>
<dbReference type="PROSITE" id="PS00658">
    <property type="entry name" value="FORK_HEAD_2"/>
    <property type="match status" value="1"/>
</dbReference>
<dbReference type="PRINTS" id="PR00053">
    <property type="entry name" value="FORKHEAD"/>
</dbReference>
<accession>W3XG33</accession>
<name>W3XG33_PESFW</name>
<dbReference type="GeneID" id="19268096"/>
<evidence type="ECO:0000256" key="5">
    <source>
        <dbReference type="PROSITE-ProRule" id="PRU00089"/>
    </source>
</evidence>
<dbReference type="SUPFAM" id="SSF46785">
    <property type="entry name" value="Winged helix' DNA-binding domain"/>
    <property type="match status" value="1"/>
</dbReference>
<feature type="DNA-binding region" description="Fork-head" evidence="5">
    <location>
        <begin position="265"/>
        <end position="369"/>
    </location>
</feature>
<dbReference type="Proteomes" id="UP000030651">
    <property type="component" value="Unassembled WGS sequence"/>
</dbReference>
<dbReference type="PANTHER" id="PTHR46078:SF2">
    <property type="entry name" value="FORK-HEAD DOMAIN-CONTAINING PROTEIN"/>
    <property type="match status" value="1"/>
</dbReference>
<dbReference type="EMBL" id="KI912110">
    <property type="protein sequence ID" value="ETS85058.1"/>
    <property type="molecule type" value="Genomic_DNA"/>
</dbReference>
<evidence type="ECO:0000256" key="4">
    <source>
        <dbReference type="ARBA" id="ARBA00023242"/>
    </source>
</evidence>
<keyword evidence="2 5" id="KW-0238">DNA-binding</keyword>
<proteinExistence type="predicted"/>
<dbReference type="HOGENOM" id="CLU_478334_0_0_1"/>
<dbReference type="Pfam" id="PF00250">
    <property type="entry name" value="Forkhead"/>
    <property type="match status" value="1"/>
</dbReference>
<dbReference type="OMA" id="WIMERYP"/>
<dbReference type="SMART" id="SM00339">
    <property type="entry name" value="FH"/>
    <property type="match status" value="1"/>
</dbReference>
<comment type="subcellular location">
    <subcellularLocation>
        <location evidence="5">Nucleus</location>
    </subcellularLocation>
</comment>
<keyword evidence="1" id="KW-0805">Transcription regulation</keyword>
<dbReference type="InterPro" id="IPR045912">
    <property type="entry name" value="FOXJ2/3-like"/>
</dbReference>
<dbReference type="InterPro" id="IPR030456">
    <property type="entry name" value="TF_fork_head_CS_2"/>
</dbReference>
<reference evidence="9" key="1">
    <citation type="journal article" date="2015" name="BMC Genomics">
        <title>Genomic and transcriptomic analysis of the endophytic fungus Pestalotiopsis fici reveals its lifestyle and high potential for synthesis of natural products.</title>
        <authorList>
            <person name="Wang X."/>
            <person name="Zhang X."/>
            <person name="Liu L."/>
            <person name="Xiang M."/>
            <person name="Wang W."/>
            <person name="Sun X."/>
            <person name="Che Y."/>
            <person name="Guo L."/>
            <person name="Liu G."/>
            <person name="Guo L."/>
            <person name="Wang C."/>
            <person name="Yin W.B."/>
            <person name="Stadler M."/>
            <person name="Zhang X."/>
            <person name="Liu X."/>
        </authorList>
    </citation>
    <scope>NUCLEOTIDE SEQUENCE [LARGE SCALE GENOMIC DNA]</scope>
    <source>
        <strain evidence="9">W106-1 / CGMCC3.15140</strain>
    </source>
</reference>
<gene>
    <name evidence="8" type="ORF">PFICI_03083</name>
</gene>
<feature type="compositionally biased region" description="Acidic residues" evidence="6">
    <location>
        <begin position="252"/>
        <end position="261"/>
    </location>
</feature>
<feature type="compositionally biased region" description="Basic residues" evidence="6">
    <location>
        <begin position="376"/>
        <end position="388"/>
    </location>
</feature>
<dbReference type="RefSeq" id="XP_007829855.1">
    <property type="nucleotide sequence ID" value="XM_007831664.1"/>
</dbReference>
<keyword evidence="3" id="KW-0804">Transcription</keyword>
<dbReference type="Gene3D" id="1.10.10.10">
    <property type="entry name" value="Winged helix-like DNA-binding domain superfamily/Winged helix DNA-binding domain"/>
    <property type="match status" value="1"/>
</dbReference>
<dbReference type="PANTHER" id="PTHR46078">
    <property type="entry name" value="FORKHEAD BOX PROTEIN J2 FAMILY MEMBER"/>
    <property type="match status" value="1"/>
</dbReference>
<dbReference type="InterPro" id="IPR036388">
    <property type="entry name" value="WH-like_DNA-bd_sf"/>
</dbReference>
<evidence type="ECO:0000313" key="9">
    <source>
        <dbReference type="Proteomes" id="UP000030651"/>
    </source>
</evidence>
<dbReference type="InterPro" id="IPR036390">
    <property type="entry name" value="WH_DNA-bd_sf"/>
</dbReference>
<organism evidence="8 9">
    <name type="scientific">Pestalotiopsis fici (strain W106-1 / CGMCC3.15140)</name>
    <dbReference type="NCBI Taxonomy" id="1229662"/>
    <lineage>
        <taxon>Eukaryota</taxon>
        <taxon>Fungi</taxon>
        <taxon>Dikarya</taxon>
        <taxon>Ascomycota</taxon>
        <taxon>Pezizomycotina</taxon>
        <taxon>Sordariomycetes</taxon>
        <taxon>Xylariomycetidae</taxon>
        <taxon>Amphisphaeriales</taxon>
        <taxon>Sporocadaceae</taxon>
        <taxon>Pestalotiopsis</taxon>
    </lineage>
</organism>
<evidence type="ECO:0000256" key="6">
    <source>
        <dbReference type="SAM" id="MobiDB-lite"/>
    </source>
</evidence>
<feature type="region of interest" description="Disordered" evidence="6">
    <location>
        <begin position="195"/>
        <end position="264"/>
    </location>
</feature>
<evidence type="ECO:0000256" key="3">
    <source>
        <dbReference type="ARBA" id="ARBA00023163"/>
    </source>
</evidence>
<dbReference type="GO" id="GO:0005634">
    <property type="term" value="C:nucleus"/>
    <property type="evidence" value="ECO:0007669"/>
    <property type="project" value="UniProtKB-SubCell"/>
</dbReference>
<feature type="domain" description="Fork-head" evidence="7">
    <location>
        <begin position="265"/>
        <end position="369"/>
    </location>
</feature>
<evidence type="ECO:0000256" key="1">
    <source>
        <dbReference type="ARBA" id="ARBA00023015"/>
    </source>
</evidence>
<dbReference type="PROSITE" id="PS50039">
    <property type="entry name" value="FORK_HEAD_3"/>
    <property type="match status" value="1"/>
</dbReference>
<feature type="compositionally biased region" description="Polar residues" evidence="6">
    <location>
        <begin position="17"/>
        <end position="33"/>
    </location>
</feature>
<dbReference type="KEGG" id="pfy:PFICI_03083"/>